<evidence type="ECO:0008006" key="5">
    <source>
        <dbReference type="Google" id="ProtNLM"/>
    </source>
</evidence>
<evidence type="ECO:0000313" key="4">
    <source>
        <dbReference type="Proteomes" id="UP000198599"/>
    </source>
</evidence>
<gene>
    <name evidence="3" type="ORF">SAMN04487859_10540</name>
</gene>
<organism evidence="3 4">
    <name type="scientific">Roseovarius lutimaris</name>
    <dbReference type="NCBI Taxonomy" id="1005928"/>
    <lineage>
        <taxon>Bacteria</taxon>
        <taxon>Pseudomonadati</taxon>
        <taxon>Pseudomonadota</taxon>
        <taxon>Alphaproteobacteria</taxon>
        <taxon>Rhodobacterales</taxon>
        <taxon>Roseobacteraceae</taxon>
        <taxon>Roseovarius</taxon>
    </lineage>
</organism>
<feature type="chain" id="PRO_5011773748" description="Excalibur calcium-binding domain-containing protein" evidence="2">
    <location>
        <begin position="18"/>
        <end position="246"/>
    </location>
</feature>
<sequence length="246" mass="25264">MRLILGTLALTALTACAPAVPDSGAGVGFNDYSQYQREKAAREAALAGNALPAPNAVSSEPLGAVPPAAGSSATTQPGADVAADARAALAATAANSGQPVLQASPSNPAPEGIMNSVGISRENSFEAVGAQRSIEDDASRIAQNRAQYQVIAPEAVGNRPGDVGPNIVAYALATKHPVGTPVHRRVGINKASKFERNCAEYASPDLAQLEFLKRGGPERDRLGLDPDGDGYACAWTPVPFRKAVGR</sequence>
<feature type="region of interest" description="Disordered" evidence="1">
    <location>
        <begin position="58"/>
        <end position="80"/>
    </location>
</feature>
<accession>A0A1I5A466</accession>
<evidence type="ECO:0000256" key="1">
    <source>
        <dbReference type="SAM" id="MobiDB-lite"/>
    </source>
</evidence>
<feature type="compositionally biased region" description="Polar residues" evidence="1">
    <location>
        <begin position="95"/>
        <end position="106"/>
    </location>
</feature>
<name>A0A1I5A466_9RHOB</name>
<protein>
    <recommendedName>
        <fullName evidence="5">Excalibur calcium-binding domain-containing protein</fullName>
    </recommendedName>
</protein>
<dbReference type="AlphaFoldDB" id="A0A1I5A466"/>
<dbReference type="OrthoDB" id="7951357at2"/>
<keyword evidence="2" id="KW-0732">Signal</keyword>
<dbReference type="PROSITE" id="PS51257">
    <property type="entry name" value="PROKAR_LIPOPROTEIN"/>
    <property type="match status" value="1"/>
</dbReference>
<feature type="region of interest" description="Disordered" evidence="1">
    <location>
        <begin position="94"/>
        <end position="115"/>
    </location>
</feature>
<proteinExistence type="predicted"/>
<dbReference type="RefSeq" id="WP_092835604.1">
    <property type="nucleotide sequence ID" value="NZ_FOVP01000005.1"/>
</dbReference>
<keyword evidence="4" id="KW-1185">Reference proteome</keyword>
<evidence type="ECO:0000313" key="3">
    <source>
        <dbReference type="EMBL" id="SFN57166.1"/>
    </source>
</evidence>
<dbReference type="STRING" id="1005928.SAMN04487859_10540"/>
<evidence type="ECO:0000256" key="2">
    <source>
        <dbReference type="SAM" id="SignalP"/>
    </source>
</evidence>
<reference evidence="4" key="1">
    <citation type="submission" date="2016-10" db="EMBL/GenBank/DDBJ databases">
        <authorList>
            <person name="Varghese N."/>
            <person name="Submissions S."/>
        </authorList>
    </citation>
    <scope>NUCLEOTIDE SEQUENCE [LARGE SCALE GENOMIC DNA]</scope>
    <source>
        <strain evidence="4">DSM 28463</strain>
    </source>
</reference>
<feature type="signal peptide" evidence="2">
    <location>
        <begin position="1"/>
        <end position="17"/>
    </location>
</feature>
<dbReference type="EMBL" id="FOVP01000005">
    <property type="protein sequence ID" value="SFN57166.1"/>
    <property type="molecule type" value="Genomic_DNA"/>
</dbReference>
<dbReference type="Proteomes" id="UP000198599">
    <property type="component" value="Unassembled WGS sequence"/>
</dbReference>